<dbReference type="Proteomes" id="UP000499080">
    <property type="component" value="Unassembled WGS sequence"/>
</dbReference>
<sequence>MRPVRSRVSVSSESTFHQIFQQEVTSGNFESGEQGYLRETVAEFSSSQTSVLRRVLRTSSSSSSLIRDHYPLPSHNGHFDDLWETNCTN</sequence>
<evidence type="ECO:0000313" key="1">
    <source>
        <dbReference type="EMBL" id="GBM92029.1"/>
    </source>
</evidence>
<keyword evidence="2" id="KW-1185">Reference proteome</keyword>
<organism evidence="1 2">
    <name type="scientific">Araneus ventricosus</name>
    <name type="common">Orbweaver spider</name>
    <name type="synonym">Epeira ventricosa</name>
    <dbReference type="NCBI Taxonomy" id="182803"/>
    <lineage>
        <taxon>Eukaryota</taxon>
        <taxon>Metazoa</taxon>
        <taxon>Ecdysozoa</taxon>
        <taxon>Arthropoda</taxon>
        <taxon>Chelicerata</taxon>
        <taxon>Arachnida</taxon>
        <taxon>Araneae</taxon>
        <taxon>Araneomorphae</taxon>
        <taxon>Entelegynae</taxon>
        <taxon>Araneoidea</taxon>
        <taxon>Araneidae</taxon>
        <taxon>Araneus</taxon>
    </lineage>
</organism>
<accession>A0A4Y2JRG4</accession>
<dbReference type="AlphaFoldDB" id="A0A4Y2JRG4"/>
<protein>
    <submittedName>
        <fullName evidence="1">Uncharacterized protein</fullName>
    </submittedName>
</protein>
<comment type="caution">
    <text evidence="1">The sequence shown here is derived from an EMBL/GenBank/DDBJ whole genome shotgun (WGS) entry which is preliminary data.</text>
</comment>
<name>A0A4Y2JRG4_ARAVE</name>
<evidence type="ECO:0000313" key="2">
    <source>
        <dbReference type="Proteomes" id="UP000499080"/>
    </source>
</evidence>
<proteinExistence type="predicted"/>
<dbReference type="EMBL" id="BGPR01003757">
    <property type="protein sequence ID" value="GBM92029.1"/>
    <property type="molecule type" value="Genomic_DNA"/>
</dbReference>
<reference evidence="1 2" key="1">
    <citation type="journal article" date="2019" name="Sci. Rep.">
        <title>Orb-weaving spider Araneus ventricosus genome elucidates the spidroin gene catalogue.</title>
        <authorList>
            <person name="Kono N."/>
            <person name="Nakamura H."/>
            <person name="Ohtoshi R."/>
            <person name="Moran D.A.P."/>
            <person name="Shinohara A."/>
            <person name="Yoshida Y."/>
            <person name="Fujiwara M."/>
            <person name="Mori M."/>
            <person name="Tomita M."/>
            <person name="Arakawa K."/>
        </authorList>
    </citation>
    <scope>NUCLEOTIDE SEQUENCE [LARGE SCALE GENOMIC DNA]</scope>
</reference>
<gene>
    <name evidence="1" type="ORF">AVEN_5493_1</name>
</gene>